<comment type="caution">
    <text evidence="1">The sequence shown here is derived from an EMBL/GenBank/DDBJ whole genome shotgun (WGS) entry which is preliminary data.</text>
</comment>
<gene>
    <name evidence="1" type="ORF">C8R21_1138</name>
</gene>
<dbReference type="EMBL" id="QAOK01000013">
    <property type="protein sequence ID" value="PTQ80815.1"/>
    <property type="molecule type" value="Genomic_DNA"/>
</dbReference>
<organism evidence="1 2">
    <name type="scientific">Nitrosospira multiformis</name>
    <dbReference type="NCBI Taxonomy" id="1231"/>
    <lineage>
        <taxon>Bacteria</taxon>
        <taxon>Pseudomonadati</taxon>
        <taxon>Pseudomonadota</taxon>
        <taxon>Betaproteobacteria</taxon>
        <taxon>Nitrosomonadales</taxon>
        <taxon>Nitrosomonadaceae</taxon>
        <taxon>Nitrosospira</taxon>
    </lineage>
</organism>
<evidence type="ECO:0000313" key="1">
    <source>
        <dbReference type="EMBL" id="PTQ80815.1"/>
    </source>
</evidence>
<name>A0A2T5IAF4_9PROT</name>
<proteinExistence type="predicted"/>
<sequence>MTLRGARMPKCVIDYCRGIIAVTDSFRRINLPPLSVGAGCRQISMNENEPGKRGQGDNN</sequence>
<dbReference type="Proteomes" id="UP000244152">
    <property type="component" value="Unassembled WGS sequence"/>
</dbReference>
<evidence type="ECO:0000313" key="2">
    <source>
        <dbReference type="Proteomes" id="UP000244152"/>
    </source>
</evidence>
<reference evidence="1 2" key="1">
    <citation type="submission" date="2018-04" db="EMBL/GenBank/DDBJ databases">
        <title>Active sludge and wastewater microbial communities from Klosterneuburg, Austria.</title>
        <authorList>
            <person name="Wagner M."/>
        </authorList>
    </citation>
    <scope>NUCLEOTIDE SEQUENCE [LARGE SCALE GENOMIC DNA]</scope>
    <source>
        <strain evidence="1 2">Nl12</strain>
    </source>
</reference>
<dbReference type="AlphaFoldDB" id="A0A2T5IAF4"/>
<protein>
    <submittedName>
        <fullName evidence="1">Uncharacterized protein</fullName>
    </submittedName>
</protein>
<accession>A0A2T5IAF4</accession>